<reference evidence="1 2" key="1">
    <citation type="journal article" date="2016" name="Genome Biol. Evol.">
        <title>Gene Family Evolution Reflects Adaptation to Soil Environmental Stressors in the Genome of the Collembolan Orchesella cincta.</title>
        <authorList>
            <person name="Faddeeva-Vakhrusheva A."/>
            <person name="Derks M.F."/>
            <person name="Anvar S.Y."/>
            <person name="Agamennone V."/>
            <person name="Suring W."/>
            <person name="Smit S."/>
            <person name="van Straalen N.M."/>
            <person name="Roelofs D."/>
        </authorList>
    </citation>
    <scope>NUCLEOTIDE SEQUENCE [LARGE SCALE GENOMIC DNA]</scope>
    <source>
        <tissue evidence="1">Mixed pool</tissue>
    </source>
</reference>
<evidence type="ECO:0000313" key="1">
    <source>
        <dbReference type="EMBL" id="ODM87141.1"/>
    </source>
</evidence>
<dbReference type="EMBL" id="LJIJ01006064">
    <property type="protein sequence ID" value="ODM87141.1"/>
    <property type="molecule type" value="Genomic_DNA"/>
</dbReference>
<proteinExistence type="predicted"/>
<dbReference type="Proteomes" id="UP000094527">
    <property type="component" value="Unassembled WGS sequence"/>
</dbReference>
<comment type="caution">
    <text evidence="1">The sequence shown here is derived from an EMBL/GenBank/DDBJ whole genome shotgun (WGS) entry which is preliminary data.</text>
</comment>
<gene>
    <name evidence="1" type="ORF">Ocin01_19542</name>
</gene>
<feature type="non-terminal residue" evidence="1">
    <location>
        <position position="1"/>
    </location>
</feature>
<accession>A0A1D2M2J8</accession>
<keyword evidence="2" id="KW-1185">Reference proteome</keyword>
<organism evidence="1 2">
    <name type="scientific">Orchesella cincta</name>
    <name type="common">Springtail</name>
    <name type="synonym">Podura cincta</name>
    <dbReference type="NCBI Taxonomy" id="48709"/>
    <lineage>
        <taxon>Eukaryota</taxon>
        <taxon>Metazoa</taxon>
        <taxon>Ecdysozoa</taxon>
        <taxon>Arthropoda</taxon>
        <taxon>Hexapoda</taxon>
        <taxon>Collembola</taxon>
        <taxon>Entomobryomorpha</taxon>
        <taxon>Entomobryoidea</taxon>
        <taxon>Orchesellidae</taxon>
        <taxon>Orchesellinae</taxon>
        <taxon>Orchesella</taxon>
    </lineage>
</organism>
<sequence length="180" mass="21019">CSADVRKHFGLKIVSPRQHLEQFEHNFDCGTPLRIWKLFVSDRNDFLRKQDSVQWDESHQQFTHAVFIQTFLFVKEAQYRRDGLKSLKIYWRKGSIGRFLFRLYTHESSDFFLRLTTLDILEELDIQNGITLDVDSNELDTGREMLSNQTLRSVLRYGSLISDASPGLLSTVLPNDIGVY</sequence>
<evidence type="ECO:0000313" key="2">
    <source>
        <dbReference type="Proteomes" id="UP000094527"/>
    </source>
</evidence>
<name>A0A1D2M2J8_ORCCI</name>
<dbReference type="AlphaFoldDB" id="A0A1D2M2J8"/>
<protein>
    <submittedName>
        <fullName evidence="1">Uncharacterized protein</fullName>
    </submittedName>
</protein>